<keyword evidence="3" id="KW-1185">Reference proteome</keyword>
<proteinExistence type="predicted"/>
<feature type="region of interest" description="Disordered" evidence="1">
    <location>
        <begin position="780"/>
        <end position="827"/>
    </location>
</feature>
<evidence type="ECO:0000313" key="2">
    <source>
        <dbReference type="EMBL" id="KAK9804857.1"/>
    </source>
</evidence>
<reference evidence="2 3" key="1">
    <citation type="journal article" date="2024" name="Nat. Commun.">
        <title>Phylogenomics reveals the evolutionary origins of lichenization in chlorophyte algae.</title>
        <authorList>
            <person name="Puginier C."/>
            <person name="Libourel C."/>
            <person name="Otte J."/>
            <person name="Skaloud P."/>
            <person name="Haon M."/>
            <person name="Grisel S."/>
            <person name="Petersen M."/>
            <person name="Berrin J.G."/>
            <person name="Delaux P.M."/>
            <person name="Dal Grande F."/>
            <person name="Keller J."/>
        </authorList>
    </citation>
    <scope>NUCLEOTIDE SEQUENCE [LARGE SCALE GENOMIC DNA]</scope>
    <source>
        <strain evidence="2 3">SAG 2043</strain>
    </source>
</reference>
<protein>
    <recommendedName>
        <fullName evidence="4">Sfi1 spindle body domain-containing protein</fullName>
    </recommendedName>
</protein>
<organism evidence="2 3">
    <name type="scientific">[Myrmecia] bisecta</name>
    <dbReference type="NCBI Taxonomy" id="41462"/>
    <lineage>
        <taxon>Eukaryota</taxon>
        <taxon>Viridiplantae</taxon>
        <taxon>Chlorophyta</taxon>
        <taxon>core chlorophytes</taxon>
        <taxon>Trebouxiophyceae</taxon>
        <taxon>Trebouxiales</taxon>
        <taxon>Trebouxiaceae</taxon>
        <taxon>Myrmecia</taxon>
    </lineage>
</organism>
<dbReference type="PANTHER" id="PTHR22028:SF4">
    <property type="entry name" value="PROTEIN SFI1 HOMOLOG"/>
    <property type="match status" value="1"/>
</dbReference>
<evidence type="ECO:0008006" key="4">
    <source>
        <dbReference type="Google" id="ProtNLM"/>
    </source>
</evidence>
<dbReference type="AlphaFoldDB" id="A0AAW1P7R2"/>
<dbReference type="InterPro" id="IPR052270">
    <property type="entry name" value="CACF_protein"/>
</dbReference>
<dbReference type="Proteomes" id="UP001489004">
    <property type="component" value="Unassembled WGS sequence"/>
</dbReference>
<evidence type="ECO:0000313" key="3">
    <source>
        <dbReference type="Proteomes" id="UP001489004"/>
    </source>
</evidence>
<evidence type="ECO:0000256" key="1">
    <source>
        <dbReference type="SAM" id="MobiDB-lite"/>
    </source>
</evidence>
<gene>
    <name evidence="2" type="ORF">WJX72_008821</name>
</gene>
<dbReference type="GO" id="GO:0019902">
    <property type="term" value="F:phosphatase binding"/>
    <property type="evidence" value="ECO:0007669"/>
    <property type="project" value="TreeGrafter"/>
</dbReference>
<accession>A0AAW1P7R2</accession>
<dbReference type="PANTHER" id="PTHR22028">
    <property type="entry name" value="SFI1 SPINDLE BODY DOMAIN-CONTAINING PROTEIN-RELATED"/>
    <property type="match status" value="1"/>
</dbReference>
<dbReference type="EMBL" id="JALJOR010000017">
    <property type="protein sequence ID" value="KAK9804857.1"/>
    <property type="molecule type" value="Genomic_DNA"/>
</dbReference>
<name>A0AAW1P7R2_9CHLO</name>
<sequence>MREQQADNMSDPAAALHIAPLVGAAADRSLYQHQKQGTRGHPPQASDLSAADEQRRAQRRHRKRIARIVADQWLWFTRERLAWRRATQHHVRTLLGSGLQAFQRHAAQQALLWRQAVIWHKQRGFLMLGDCLHQWLLCAQRGRQRDQRALAVLKIRQLALVRQIMAAWKAQTAAKRAQRQAALRASYFNSFVLLTNAMAAWRTRTAELHIKSRQRHTALTHWAHAWRLQTLRAWAAAVRQQEALRAMKATADAHFRGITLAASLAGWREHAQQMGVAREAAFGLLQGFAQRQQTAQASHMLLEWRVAVQQAKEWRSVKDTVAADHRQGVLVKAFSRWQGLQQTRRERKAQAARHHAAGVRHWVLRGWFAAIHMLQDEEQKEAWAFDQYATTLLDKALLGWQQAIHRRRQKAALRKAAQKRLLLRCVRGWTQVTEAKQEAELLRRRGVRFHYLRTLRCAVTAWRAYCQLRADKAALRRTAVGVYHRSLAMSGLAVWLREFMPLARQQRAAAMRAALFWKRMLLQRVVRNWCQAAQILAEKRARVYQAQAHAQQHVQQWAWAAWRQGCLDQADRRAAKQERLQQMRAVLHRAKLRRVFRGWAEMHSDALMKRFQVARARCLHNTRLQQLALRAWTAYRAQRRRHKANLGAAAELRQRALLAKAFDGWAQAVAAGKAKRSRDCHAVRHWSAVQQGKAMQAWVAYVAARRAKHARLALGLRLHRSRLQREGISQWLAVGSALHQQRLHQLAVQQVVQMSAELSRVLPYARHWRKVALARRAARLHTPTASRPRAKPAHRPSTGIPDVWQRPLPATAWPTGATRAGLTTDES</sequence>
<feature type="region of interest" description="Disordered" evidence="1">
    <location>
        <begin position="31"/>
        <end position="57"/>
    </location>
</feature>
<comment type="caution">
    <text evidence="2">The sequence shown here is derived from an EMBL/GenBank/DDBJ whole genome shotgun (WGS) entry which is preliminary data.</text>
</comment>